<evidence type="ECO:0000256" key="7">
    <source>
        <dbReference type="ARBA" id="ARBA00022729"/>
    </source>
</evidence>
<dbReference type="SUPFAM" id="SSF56176">
    <property type="entry name" value="FAD-binding/transporter-associated domain-like"/>
    <property type="match status" value="1"/>
</dbReference>
<dbReference type="InterPro" id="IPR036318">
    <property type="entry name" value="FAD-bd_PCMH-like_sf"/>
</dbReference>
<feature type="domain" description="FAD-binding PCMH-type" evidence="14">
    <location>
        <begin position="99"/>
        <end position="273"/>
    </location>
</feature>
<dbReference type="InterPro" id="IPR016169">
    <property type="entry name" value="FAD-bd_PCMH_sub2"/>
</dbReference>
<evidence type="ECO:0000256" key="3">
    <source>
        <dbReference type="ARBA" id="ARBA00005466"/>
    </source>
</evidence>
<dbReference type="Pfam" id="PF08031">
    <property type="entry name" value="BBE"/>
    <property type="match status" value="1"/>
</dbReference>
<keyword evidence="7" id="KW-0732">Signal</keyword>
<dbReference type="AlphaFoldDB" id="A0A061G791"/>
<keyword evidence="11" id="KW-1015">Disulfide bond</keyword>
<dbReference type="eggNOG" id="ENOG502QVGN">
    <property type="taxonomic scope" value="Eukaryota"/>
</dbReference>
<evidence type="ECO:0000259" key="14">
    <source>
        <dbReference type="PROSITE" id="PS51387"/>
    </source>
</evidence>
<evidence type="ECO:0000256" key="13">
    <source>
        <dbReference type="SAM" id="MobiDB-lite"/>
    </source>
</evidence>
<feature type="region of interest" description="Disordered" evidence="13">
    <location>
        <begin position="543"/>
        <end position="563"/>
    </location>
</feature>
<comment type="cofactor">
    <cofactor evidence="1">
        <name>FAD</name>
        <dbReference type="ChEBI" id="CHEBI:57692"/>
    </cofactor>
</comment>
<keyword evidence="16" id="KW-1185">Reference proteome</keyword>
<evidence type="ECO:0000256" key="12">
    <source>
        <dbReference type="ARBA" id="ARBA00023180"/>
    </source>
</evidence>
<evidence type="ECO:0000256" key="9">
    <source>
        <dbReference type="ARBA" id="ARBA00022827"/>
    </source>
</evidence>
<dbReference type="Pfam" id="PF01565">
    <property type="entry name" value="FAD_binding_4"/>
    <property type="match status" value="1"/>
</dbReference>
<name>A0A061G791_THECC</name>
<evidence type="ECO:0000256" key="6">
    <source>
        <dbReference type="ARBA" id="ARBA00022630"/>
    </source>
</evidence>
<dbReference type="Proteomes" id="UP000026915">
    <property type="component" value="Chromosome 6"/>
</dbReference>
<dbReference type="HOGENOM" id="CLU_018354_6_0_1"/>
<dbReference type="FunFam" id="3.30.43.10:FF:000004">
    <property type="entry name" value="Berberine bridge enzyme-like 15"/>
    <property type="match status" value="1"/>
</dbReference>
<dbReference type="InterPro" id="IPR016167">
    <property type="entry name" value="FAD-bd_PCMH_sub1"/>
</dbReference>
<evidence type="ECO:0000256" key="2">
    <source>
        <dbReference type="ARBA" id="ARBA00004191"/>
    </source>
</evidence>
<dbReference type="InterPro" id="IPR006093">
    <property type="entry name" value="Oxy_OxRdtase_FAD_BS"/>
</dbReference>
<proteinExistence type="inferred from homology"/>
<dbReference type="EMBL" id="CM001884">
    <property type="protein sequence ID" value="EOY25695.1"/>
    <property type="molecule type" value="Genomic_DNA"/>
</dbReference>
<evidence type="ECO:0000256" key="11">
    <source>
        <dbReference type="ARBA" id="ARBA00023157"/>
    </source>
</evidence>
<evidence type="ECO:0000313" key="15">
    <source>
        <dbReference type="EMBL" id="EOY25695.1"/>
    </source>
</evidence>
<evidence type="ECO:0000256" key="4">
    <source>
        <dbReference type="ARBA" id="ARBA00022512"/>
    </source>
</evidence>
<accession>A0A061G791</accession>
<dbReference type="GO" id="GO:0071949">
    <property type="term" value="F:FAD binding"/>
    <property type="evidence" value="ECO:0007669"/>
    <property type="project" value="InterPro"/>
</dbReference>
<dbReference type="FunCoup" id="A0A061G791">
    <property type="interactions" value="24"/>
</dbReference>
<dbReference type="GO" id="GO:0016491">
    <property type="term" value="F:oxidoreductase activity"/>
    <property type="evidence" value="ECO:0007669"/>
    <property type="project" value="UniProtKB-KW"/>
</dbReference>
<dbReference type="OMA" id="WEGRLAN"/>
<keyword evidence="4" id="KW-0134">Cell wall</keyword>
<dbReference type="Gene3D" id="3.30.43.10">
    <property type="entry name" value="Uridine Diphospho-n-acetylenolpyruvylglucosamine Reductase, domain 2"/>
    <property type="match status" value="1"/>
</dbReference>
<keyword evidence="5" id="KW-0964">Secreted</keyword>
<dbReference type="Gene3D" id="3.40.462.20">
    <property type="match status" value="1"/>
</dbReference>
<organism evidence="15 16">
    <name type="scientific">Theobroma cacao</name>
    <name type="common">Cacao</name>
    <name type="synonym">Cocoa</name>
    <dbReference type="NCBI Taxonomy" id="3641"/>
    <lineage>
        <taxon>Eukaryota</taxon>
        <taxon>Viridiplantae</taxon>
        <taxon>Streptophyta</taxon>
        <taxon>Embryophyta</taxon>
        <taxon>Tracheophyta</taxon>
        <taxon>Spermatophyta</taxon>
        <taxon>Magnoliopsida</taxon>
        <taxon>eudicotyledons</taxon>
        <taxon>Gunneridae</taxon>
        <taxon>Pentapetalae</taxon>
        <taxon>rosids</taxon>
        <taxon>malvids</taxon>
        <taxon>Malvales</taxon>
        <taxon>Malvaceae</taxon>
        <taxon>Byttnerioideae</taxon>
        <taxon>Theobroma</taxon>
    </lineage>
</organism>
<dbReference type="Gramene" id="EOY25695">
    <property type="protein sequence ID" value="EOY25695"/>
    <property type="gene ID" value="TCM_027080"/>
</dbReference>
<keyword evidence="8" id="KW-0547">Nucleotide-binding</keyword>
<sequence length="563" mass="63673">MIAILLFDVTIKFCRGDKPTLEPGLLLKRSTLSKNVQFKYILKTHQAISDSIHGDFTQCMSTQFRDYTRSFEIIFTSDSPLYSSILKSTLQNMRWLNSSTSTPLLIITPFHESEIQAALVCSKKLGLQIRVRSGGHDYEGLSYSCKTPFIIIDLTNLRAIEINVEEETAWVQSGATLGELYYAIGKKSSIHAFPAGLCPTVGVGGHFSGGGLGTLMRKYGLAADNVLDAYLMDVNGRILDRKAMGENLFWAIRGGGGASFGIILSWKIRLARVPQTVTAFTISKTIEQGATKLVHRWQYIADKLPEDLFIRVIIQDVQGSGHRNNKTIQASFNSLFLGEIDRLIPFMNESFPELGLLAEDCIQMSWVESTLYFAGFQQGQPLEVLLDKTQLYKSSFKAKSDFVREPIPEEGLEGIWKMFLAEEMVFMIMDPFGGKMNTIPVSSVPFPHRKENLYNIQYIVKWQVNDVKASHKHIHWIRMLYEYMSPYVSKGPRAAYLNYRDLDLGTNSQGSTSYAEASEWGKKYFKGNFKRLARVKSMTDPHNFFRNEQSIPPLPTPGKKKYK</sequence>
<evidence type="ECO:0000256" key="10">
    <source>
        <dbReference type="ARBA" id="ARBA00023002"/>
    </source>
</evidence>
<evidence type="ECO:0000256" key="8">
    <source>
        <dbReference type="ARBA" id="ARBA00022741"/>
    </source>
</evidence>
<protein>
    <submittedName>
        <fullName evidence="15">FAD-binding Berberine family protein, putative</fullName>
    </submittedName>
</protein>
<keyword evidence="12" id="KW-0325">Glycoprotein</keyword>
<comment type="subcellular location">
    <subcellularLocation>
        <location evidence="2">Secreted</location>
        <location evidence="2">Cell wall</location>
    </subcellularLocation>
</comment>
<dbReference type="InterPro" id="IPR006094">
    <property type="entry name" value="Oxid_FAD_bind_N"/>
</dbReference>
<gene>
    <name evidence="15" type="ORF">TCM_027080</name>
</gene>
<dbReference type="InParanoid" id="A0A061G791"/>
<evidence type="ECO:0000256" key="1">
    <source>
        <dbReference type="ARBA" id="ARBA00001974"/>
    </source>
</evidence>
<dbReference type="PROSITE" id="PS00862">
    <property type="entry name" value="OX2_COVAL_FAD"/>
    <property type="match status" value="1"/>
</dbReference>
<keyword evidence="6" id="KW-0285">Flavoprotein</keyword>
<evidence type="ECO:0000256" key="5">
    <source>
        <dbReference type="ARBA" id="ARBA00022525"/>
    </source>
</evidence>
<dbReference type="PROSITE" id="PS51387">
    <property type="entry name" value="FAD_PCMH"/>
    <property type="match status" value="1"/>
</dbReference>
<comment type="similarity">
    <text evidence="3">Belongs to the oxygen-dependent FAD-linked oxidoreductase family.</text>
</comment>
<dbReference type="PANTHER" id="PTHR32448">
    <property type="entry name" value="OS08G0158400 PROTEIN"/>
    <property type="match status" value="1"/>
</dbReference>
<dbReference type="InterPro" id="IPR016166">
    <property type="entry name" value="FAD-bd_PCMH"/>
</dbReference>
<keyword evidence="9" id="KW-0274">FAD</keyword>
<keyword evidence="10" id="KW-0560">Oxidoreductase</keyword>
<dbReference type="Gene3D" id="3.30.465.10">
    <property type="match status" value="1"/>
</dbReference>
<reference evidence="15 16" key="1">
    <citation type="journal article" date="2013" name="Genome Biol.">
        <title>The genome sequence of the most widely cultivated cacao type and its use to identify candidate genes regulating pod color.</title>
        <authorList>
            <person name="Motamayor J.C."/>
            <person name="Mockaitis K."/>
            <person name="Schmutz J."/>
            <person name="Haiminen N."/>
            <person name="Iii D.L."/>
            <person name="Cornejo O."/>
            <person name="Findley S.D."/>
            <person name="Zheng P."/>
            <person name="Utro F."/>
            <person name="Royaert S."/>
            <person name="Saski C."/>
            <person name="Jenkins J."/>
            <person name="Podicheti R."/>
            <person name="Zhao M."/>
            <person name="Scheffler B.E."/>
            <person name="Stack J.C."/>
            <person name="Feltus F.A."/>
            <person name="Mustiga G.M."/>
            <person name="Amores F."/>
            <person name="Phillips W."/>
            <person name="Marelli J.P."/>
            <person name="May G.D."/>
            <person name="Shapiro H."/>
            <person name="Ma J."/>
            <person name="Bustamante C.D."/>
            <person name="Schnell R.J."/>
            <person name="Main D."/>
            <person name="Gilbert D."/>
            <person name="Parida L."/>
            <person name="Kuhn D.N."/>
        </authorList>
    </citation>
    <scope>NUCLEOTIDE SEQUENCE [LARGE SCALE GENOMIC DNA]</scope>
    <source>
        <strain evidence="16">cv. Matina 1-6</strain>
    </source>
</reference>
<dbReference type="InterPro" id="IPR012951">
    <property type="entry name" value="BBE"/>
</dbReference>
<evidence type="ECO:0000313" key="16">
    <source>
        <dbReference type="Proteomes" id="UP000026915"/>
    </source>
</evidence>